<dbReference type="GO" id="GO:0005737">
    <property type="term" value="C:cytoplasm"/>
    <property type="evidence" value="ECO:0007669"/>
    <property type="project" value="InterPro"/>
</dbReference>
<dbReference type="EMBL" id="WLYX01000001">
    <property type="protein sequence ID" value="MTD33843.1"/>
    <property type="molecule type" value="Genomic_DNA"/>
</dbReference>
<dbReference type="Pfam" id="PF09179">
    <property type="entry name" value="TilS"/>
    <property type="match status" value="1"/>
</dbReference>
<dbReference type="NCBIfam" id="TIGR02433">
    <property type="entry name" value="lysidine_TilS_C"/>
    <property type="match status" value="1"/>
</dbReference>
<keyword evidence="2" id="KW-0436">Ligase</keyword>
<dbReference type="InterPro" id="IPR015262">
    <property type="entry name" value="tRNA_Ile_lys_synt_subst-bd"/>
</dbReference>
<dbReference type="Proteomes" id="UP000446658">
    <property type="component" value="Unassembled WGS sequence"/>
</dbReference>
<reference evidence="2 3" key="1">
    <citation type="submission" date="2019-11" db="EMBL/GenBank/DDBJ databases">
        <title>Draft genome sequence of Paludibacterium sp. dN18-1.</title>
        <authorList>
            <person name="Im W.-T."/>
        </authorList>
    </citation>
    <scope>NUCLEOTIDE SEQUENCE [LARGE SCALE GENOMIC DNA]</scope>
    <source>
        <strain evidence="3">dN 18-1</strain>
    </source>
</reference>
<sequence length="291" mass="32174">MASIVVCVTLAAGRLRARTHIDRVDDESNADTRWRRNLLRHDIFPGLQKSLPQYRQHLCRTARLMADAADVLDEVARQDLLACWRDGGLDLSAWLALSPARQRLVLLEWLRQLSEPLPTPAALEEFQHQVITSQVTAHPALALTGYTLIRFAGKLLAIENLCRPLPESSVLPPLRQACSLDVFEWSGRLTLEWRPGGLAPEMLAAGAVLRPRVGGERLVLKVGRKPVKTLLQEHGMPPLLRQQWPLLYSLDDKLLAIPGVAVAADCQSSSLGLWPIWQSGVRSLGVGEGLA</sequence>
<accession>A0A844GBL3</accession>
<evidence type="ECO:0000313" key="2">
    <source>
        <dbReference type="EMBL" id="MTD33843.1"/>
    </source>
</evidence>
<dbReference type="GO" id="GO:0008033">
    <property type="term" value="P:tRNA processing"/>
    <property type="evidence" value="ECO:0007669"/>
    <property type="project" value="InterPro"/>
</dbReference>
<dbReference type="AlphaFoldDB" id="A0A844GBL3"/>
<dbReference type="GO" id="GO:0032267">
    <property type="term" value="F:tRNA(Ile)-lysidine synthase activity"/>
    <property type="evidence" value="ECO:0007669"/>
    <property type="project" value="UniProtKB-EC"/>
</dbReference>
<dbReference type="Gene3D" id="1.20.59.20">
    <property type="match status" value="1"/>
</dbReference>
<dbReference type="Gene3D" id="3.40.50.620">
    <property type="entry name" value="HUPs"/>
    <property type="match status" value="1"/>
</dbReference>
<protein>
    <submittedName>
        <fullName evidence="2">tRNA lysidine(34) synthetase TilS</fullName>
        <ecNumber evidence="2">6.3.4.19</ecNumber>
    </submittedName>
</protein>
<dbReference type="Pfam" id="PF11734">
    <property type="entry name" value="TilS_C"/>
    <property type="match status" value="1"/>
</dbReference>
<gene>
    <name evidence="2" type="primary">tilS</name>
    <name evidence="2" type="ORF">GKE73_15025</name>
</gene>
<dbReference type="InterPro" id="IPR014729">
    <property type="entry name" value="Rossmann-like_a/b/a_fold"/>
</dbReference>
<dbReference type="SMART" id="SM00977">
    <property type="entry name" value="TilS_C"/>
    <property type="match status" value="1"/>
</dbReference>
<feature type="domain" description="Lysidine-tRNA(Ile) synthetase C-terminal" evidence="1">
    <location>
        <begin position="207"/>
        <end position="277"/>
    </location>
</feature>
<comment type="caution">
    <text evidence="2">The sequence shown here is derived from an EMBL/GenBank/DDBJ whole genome shotgun (WGS) entry which is preliminary data.</text>
</comment>
<dbReference type="EC" id="6.3.4.19" evidence="2"/>
<dbReference type="InterPro" id="IPR012796">
    <property type="entry name" value="Lysidine-tRNA-synth_C"/>
</dbReference>
<dbReference type="SUPFAM" id="SSF82829">
    <property type="entry name" value="MesJ substrate recognition domain-like"/>
    <property type="match status" value="1"/>
</dbReference>
<organism evidence="2 3">
    <name type="scientific">Paludibacterium denitrificans</name>
    <dbReference type="NCBI Taxonomy" id="2675226"/>
    <lineage>
        <taxon>Bacteria</taxon>
        <taxon>Pseudomonadati</taxon>
        <taxon>Pseudomonadota</taxon>
        <taxon>Betaproteobacteria</taxon>
        <taxon>Neisseriales</taxon>
        <taxon>Chromobacteriaceae</taxon>
        <taxon>Paludibacterium</taxon>
    </lineage>
</organism>
<evidence type="ECO:0000313" key="3">
    <source>
        <dbReference type="Proteomes" id="UP000446658"/>
    </source>
</evidence>
<evidence type="ECO:0000259" key="1">
    <source>
        <dbReference type="SMART" id="SM00977"/>
    </source>
</evidence>
<name>A0A844GBL3_9NEIS</name>
<dbReference type="SUPFAM" id="SSF56037">
    <property type="entry name" value="PheT/TilS domain"/>
    <property type="match status" value="1"/>
</dbReference>
<dbReference type="GO" id="GO:0005524">
    <property type="term" value="F:ATP binding"/>
    <property type="evidence" value="ECO:0007669"/>
    <property type="project" value="InterPro"/>
</dbReference>
<proteinExistence type="predicted"/>
<keyword evidence="3" id="KW-1185">Reference proteome</keyword>
<dbReference type="SUPFAM" id="SSF52402">
    <property type="entry name" value="Adenine nucleotide alpha hydrolases-like"/>
    <property type="match status" value="1"/>
</dbReference>